<protein>
    <submittedName>
        <fullName evidence="1">40960_t:CDS:1</fullName>
    </submittedName>
</protein>
<name>A0ABN7W7Z9_GIGMA</name>
<proteinExistence type="predicted"/>
<evidence type="ECO:0000313" key="1">
    <source>
        <dbReference type="EMBL" id="CAG8820539.1"/>
    </source>
</evidence>
<feature type="non-terminal residue" evidence="1">
    <location>
        <position position="1"/>
    </location>
</feature>
<dbReference type="EMBL" id="CAJVQB010033997">
    <property type="protein sequence ID" value="CAG8820539.1"/>
    <property type="molecule type" value="Genomic_DNA"/>
</dbReference>
<sequence>LPLIDLTNVLLQGGQISSIRLGQKENQKSSQRNKFVKIAPHVKLLLKTIFVARAVNRKKMYQELQERLNKDELKPEEVPRLSTVQNWITKTILVIKQRLSKQILEEVEIKI</sequence>
<keyword evidence="2" id="KW-1185">Reference proteome</keyword>
<gene>
    <name evidence="1" type="ORF">GMARGA_LOCUS27595</name>
</gene>
<evidence type="ECO:0000313" key="2">
    <source>
        <dbReference type="Proteomes" id="UP000789901"/>
    </source>
</evidence>
<accession>A0ABN7W7Z9</accession>
<organism evidence="1 2">
    <name type="scientific">Gigaspora margarita</name>
    <dbReference type="NCBI Taxonomy" id="4874"/>
    <lineage>
        <taxon>Eukaryota</taxon>
        <taxon>Fungi</taxon>
        <taxon>Fungi incertae sedis</taxon>
        <taxon>Mucoromycota</taxon>
        <taxon>Glomeromycotina</taxon>
        <taxon>Glomeromycetes</taxon>
        <taxon>Diversisporales</taxon>
        <taxon>Gigasporaceae</taxon>
        <taxon>Gigaspora</taxon>
    </lineage>
</organism>
<dbReference type="Proteomes" id="UP000789901">
    <property type="component" value="Unassembled WGS sequence"/>
</dbReference>
<comment type="caution">
    <text evidence="1">The sequence shown here is derived from an EMBL/GenBank/DDBJ whole genome shotgun (WGS) entry which is preliminary data.</text>
</comment>
<reference evidence="1 2" key="1">
    <citation type="submission" date="2021-06" db="EMBL/GenBank/DDBJ databases">
        <authorList>
            <person name="Kallberg Y."/>
            <person name="Tangrot J."/>
            <person name="Rosling A."/>
        </authorList>
    </citation>
    <scope>NUCLEOTIDE SEQUENCE [LARGE SCALE GENOMIC DNA]</scope>
    <source>
        <strain evidence="1 2">120-4 pot B 10/14</strain>
    </source>
</reference>